<dbReference type="Proteomes" id="UP000593564">
    <property type="component" value="Unassembled WGS sequence"/>
</dbReference>
<protein>
    <recommendedName>
        <fullName evidence="1">Transposase (putative) gypsy type domain-containing protein</fullName>
    </recommendedName>
</protein>
<reference evidence="2 3" key="2">
    <citation type="submission" date="2020-07" db="EMBL/GenBank/DDBJ databases">
        <title>Genome assembly of wild tea tree DASZ reveals pedigree and selection history of tea varieties.</title>
        <authorList>
            <person name="Zhang W."/>
        </authorList>
    </citation>
    <scope>NUCLEOTIDE SEQUENCE [LARGE SCALE GENOMIC DNA]</scope>
    <source>
        <strain evidence="3">cv. G240</strain>
        <tissue evidence="2">Leaf</tissue>
    </source>
</reference>
<dbReference type="InterPro" id="IPR007321">
    <property type="entry name" value="Transposase_28"/>
</dbReference>
<organism evidence="2 3">
    <name type="scientific">Camellia sinensis</name>
    <name type="common">Tea plant</name>
    <name type="synonym">Thea sinensis</name>
    <dbReference type="NCBI Taxonomy" id="4442"/>
    <lineage>
        <taxon>Eukaryota</taxon>
        <taxon>Viridiplantae</taxon>
        <taxon>Streptophyta</taxon>
        <taxon>Embryophyta</taxon>
        <taxon>Tracheophyta</taxon>
        <taxon>Spermatophyta</taxon>
        <taxon>Magnoliopsida</taxon>
        <taxon>eudicotyledons</taxon>
        <taxon>Gunneridae</taxon>
        <taxon>Pentapetalae</taxon>
        <taxon>asterids</taxon>
        <taxon>Ericales</taxon>
        <taxon>Theaceae</taxon>
        <taxon>Camellia</taxon>
    </lineage>
</organism>
<comment type="caution">
    <text evidence="2">The sequence shown here is derived from an EMBL/GenBank/DDBJ whole genome shotgun (WGS) entry which is preliminary data.</text>
</comment>
<proteinExistence type="predicted"/>
<dbReference type="Pfam" id="PF04195">
    <property type="entry name" value="Transposase_28"/>
    <property type="match status" value="1"/>
</dbReference>
<sequence>MGMWKHRVDTPSKLEFFRQEFEIPADLNLRLAGNDDSIMSTDNSMPFPVVAFIECGLRFPLDPFFRQILHFYKLNPMQLAINSYRVITGTIALVKQENARITLADFQYCYTMCRLKKDTDYVYYLKPRST</sequence>
<evidence type="ECO:0000313" key="2">
    <source>
        <dbReference type="EMBL" id="KAF5933535.1"/>
    </source>
</evidence>
<evidence type="ECO:0000259" key="1">
    <source>
        <dbReference type="Pfam" id="PF04195"/>
    </source>
</evidence>
<dbReference type="EMBL" id="JACBKZ010000014">
    <property type="protein sequence ID" value="KAF5933535.1"/>
    <property type="molecule type" value="Genomic_DNA"/>
</dbReference>
<evidence type="ECO:0000313" key="3">
    <source>
        <dbReference type="Proteomes" id="UP000593564"/>
    </source>
</evidence>
<feature type="domain" description="Transposase (putative) gypsy type" evidence="1">
    <location>
        <begin position="49"/>
        <end position="113"/>
    </location>
</feature>
<name>A0A7J7FZC1_CAMSI</name>
<dbReference type="AlphaFoldDB" id="A0A7J7FZC1"/>
<gene>
    <name evidence="2" type="ORF">HYC85_029706</name>
</gene>
<reference evidence="3" key="1">
    <citation type="journal article" date="2020" name="Nat. Commun.">
        <title>Genome assembly of wild tea tree DASZ reveals pedigree and selection history of tea varieties.</title>
        <authorList>
            <person name="Zhang W."/>
            <person name="Zhang Y."/>
            <person name="Qiu H."/>
            <person name="Guo Y."/>
            <person name="Wan H."/>
            <person name="Zhang X."/>
            <person name="Scossa F."/>
            <person name="Alseekh S."/>
            <person name="Zhang Q."/>
            <person name="Wang P."/>
            <person name="Xu L."/>
            <person name="Schmidt M.H."/>
            <person name="Jia X."/>
            <person name="Li D."/>
            <person name="Zhu A."/>
            <person name="Guo F."/>
            <person name="Chen W."/>
            <person name="Ni D."/>
            <person name="Usadel B."/>
            <person name="Fernie A.R."/>
            <person name="Wen W."/>
        </authorList>
    </citation>
    <scope>NUCLEOTIDE SEQUENCE [LARGE SCALE GENOMIC DNA]</scope>
    <source>
        <strain evidence="3">cv. G240</strain>
    </source>
</reference>
<accession>A0A7J7FZC1</accession>
<keyword evidence="3" id="KW-1185">Reference proteome</keyword>